<accession>A0A816P1X2</accession>
<dbReference type="Proteomes" id="UP001295469">
    <property type="component" value="Chromosome A09"/>
</dbReference>
<evidence type="ECO:0000313" key="1">
    <source>
        <dbReference type="EMBL" id="CAF2043109.1"/>
    </source>
</evidence>
<protein>
    <submittedName>
        <fullName evidence="1">(rape) hypothetical protein</fullName>
    </submittedName>
</protein>
<name>A0A816P1X2_BRANA</name>
<dbReference type="AlphaFoldDB" id="A0A816P1X2"/>
<dbReference type="EMBL" id="HG994363">
    <property type="protein sequence ID" value="CAF2043109.1"/>
    <property type="molecule type" value="Genomic_DNA"/>
</dbReference>
<gene>
    <name evidence="1" type="ORF">DARMORV10_A09P28890.1</name>
</gene>
<organism evidence="1">
    <name type="scientific">Brassica napus</name>
    <name type="common">Rape</name>
    <dbReference type="NCBI Taxonomy" id="3708"/>
    <lineage>
        <taxon>Eukaryota</taxon>
        <taxon>Viridiplantae</taxon>
        <taxon>Streptophyta</taxon>
        <taxon>Embryophyta</taxon>
        <taxon>Tracheophyta</taxon>
        <taxon>Spermatophyta</taxon>
        <taxon>Magnoliopsida</taxon>
        <taxon>eudicotyledons</taxon>
        <taxon>Gunneridae</taxon>
        <taxon>Pentapetalae</taxon>
        <taxon>rosids</taxon>
        <taxon>malvids</taxon>
        <taxon>Brassicales</taxon>
        <taxon>Brassicaceae</taxon>
        <taxon>Brassiceae</taxon>
        <taxon>Brassica</taxon>
    </lineage>
</organism>
<proteinExistence type="predicted"/>
<sequence length="104" mass="11966">MENRRGGDDTVVTGGEAEIACEGEAAQDKHGGEGKGQPEYVLITWREGYKSKQRRHHLQCPPSLSEEWRRRGLRIVILRLLILMKMELLELRSLYCITERDGED</sequence>
<reference evidence="1" key="1">
    <citation type="submission" date="2021-01" db="EMBL/GenBank/DDBJ databases">
        <authorList>
            <consortium name="Genoscope - CEA"/>
            <person name="William W."/>
        </authorList>
    </citation>
    <scope>NUCLEOTIDE SEQUENCE</scope>
</reference>